<dbReference type="InterPro" id="IPR015424">
    <property type="entry name" value="PyrdxlP-dep_Trfase"/>
</dbReference>
<dbReference type="InterPro" id="IPR015422">
    <property type="entry name" value="PyrdxlP-dep_Trfase_small"/>
</dbReference>
<dbReference type="GO" id="GO:0008483">
    <property type="term" value="F:transaminase activity"/>
    <property type="evidence" value="ECO:0007669"/>
    <property type="project" value="TreeGrafter"/>
</dbReference>
<evidence type="ECO:0008006" key="8">
    <source>
        <dbReference type="Google" id="ProtNLM"/>
    </source>
</evidence>
<name>A0A502KSI1_9GAMM</name>
<comment type="similarity">
    <text evidence="2 5">Belongs to the DegT/DnrJ/EryC1 family.</text>
</comment>
<dbReference type="GO" id="GO:0000271">
    <property type="term" value="P:polysaccharide biosynthetic process"/>
    <property type="evidence" value="ECO:0007669"/>
    <property type="project" value="TreeGrafter"/>
</dbReference>
<protein>
    <recommendedName>
        <fullName evidence="8">DegT/DnrJ/EryC1/StrS aminotransferase family protein</fullName>
    </recommendedName>
</protein>
<evidence type="ECO:0000256" key="1">
    <source>
        <dbReference type="ARBA" id="ARBA00022898"/>
    </source>
</evidence>
<dbReference type="Gene3D" id="3.40.640.10">
    <property type="entry name" value="Type I PLP-dependent aspartate aminotransferase-like (Major domain)"/>
    <property type="match status" value="1"/>
</dbReference>
<dbReference type="PANTHER" id="PTHR30244">
    <property type="entry name" value="TRANSAMINASE"/>
    <property type="match status" value="1"/>
</dbReference>
<evidence type="ECO:0000313" key="7">
    <source>
        <dbReference type="Proteomes" id="UP000315303"/>
    </source>
</evidence>
<dbReference type="Pfam" id="PF01041">
    <property type="entry name" value="DegT_DnrJ_EryC1"/>
    <property type="match status" value="1"/>
</dbReference>
<feature type="modified residue" description="N6-(pyridoxal phosphate)lysine" evidence="4">
    <location>
        <position position="183"/>
    </location>
</feature>
<evidence type="ECO:0000256" key="2">
    <source>
        <dbReference type="ARBA" id="ARBA00037999"/>
    </source>
</evidence>
<proteinExistence type="inferred from homology"/>
<evidence type="ECO:0000256" key="3">
    <source>
        <dbReference type="PIRSR" id="PIRSR000390-1"/>
    </source>
</evidence>
<dbReference type="PIRSF" id="PIRSF000390">
    <property type="entry name" value="PLP_StrS"/>
    <property type="match status" value="1"/>
</dbReference>
<dbReference type="PANTHER" id="PTHR30244:SF34">
    <property type="entry name" value="DTDP-4-AMINO-4,6-DIDEOXYGALACTOSE TRANSAMINASE"/>
    <property type="match status" value="1"/>
</dbReference>
<keyword evidence="7" id="KW-1185">Reference proteome</keyword>
<dbReference type="EMBL" id="SAWY01000036">
    <property type="protein sequence ID" value="TPH13299.1"/>
    <property type="molecule type" value="Genomic_DNA"/>
</dbReference>
<dbReference type="AlphaFoldDB" id="A0A502KSI1"/>
<evidence type="ECO:0000313" key="6">
    <source>
        <dbReference type="EMBL" id="TPH13299.1"/>
    </source>
</evidence>
<reference evidence="6 7" key="1">
    <citation type="submission" date="2019-01" db="EMBL/GenBank/DDBJ databases">
        <title>Litorilituus lipolytica sp. nov., isolated from intertidal sand of the Yellow Sea in China.</title>
        <authorList>
            <person name="Liu A."/>
        </authorList>
    </citation>
    <scope>NUCLEOTIDE SEQUENCE [LARGE SCALE GENOMIC DNA]</scope>
    <source>
        <strain evidence="6 7">RZ04</strain>
    </source>
</reference>
<gene>
    <name evidence="6" type="ORF">EPA86_13985</name>
</gene>
<dbReference type="SUPFAM" id="SSF53383">
    <property type="entry name" value="PLP-dependent transferases"/>
    <property type="match status" value="1"/>
</dbReference>
<dbReference type="InterPro" id="IPR015421">
    <property type="entry name" value="PyrdxlP-dep_Trfase_major"/>
</dbReference>
<feature type="active site" description="Proton acceptor" evidence="3">
    <location>
        <position position="183"/>
    </location>
</feature>
<dbReference type="OrthoDB" id="9804264at2"/>
<evidence type="ECO:0000256" key="4">
    <source>
        <dbReference type="PIRSR" id="PIRSR000390-2"/>
    </source>
</evidence>
<dbReference type="GO" id="GO:0030170">
    <property type="term" value="F:pyridoxal phosphate binding"/>
    <property type="evidence" value="ECO:0007669"/>
    <property type="project" value="TreeGrafter"/>
</dbReference>
<sequence length="383" mass="42478">MKFIKPETAVWRTKEWLGIIKNLLCARVSQGQAIDELQHYLAQAYPESSVMLLNSARAGLALALGVFQQKVPTKCEVIIPEYICDSVPKVILSCGLTPIFVSVKKDLNLDVSKLEENLNNNTLAVILPHMYAKAADIAQAEAMLMAKGVFLIDDAAQVAGVEINNKPLGSFGDVGVLSFAQAKTIVTGVRGSGGVLFINNKKLLPLFNLQTLPKNTGRAFQLLHFLFAYKWQGWAKKLDYYLQRLHAKLFKDKPNDYYSEIKQISNLEADIALAQFSSLSSRIQQSKEIIAQYSQALRSCEGVLLVQVDRDDLYLTRLIIQSQVTPPKQLAEQLIKQGIKTKFVYGTGSKVYDGSYCSGLLELPLQGLKLSQIEKVVQAVVTH</sequence>
<evidence type="ECO:0000256" key="5">
    <source>
        <dbReference type="RuleBase" id="RU004508"/>
    </source>
</evidence>
<dbReference type="RefSeq" id="WP_140604657.1">
    <property type="nucleotide sequence ID" value="NZ_SAWY01000036.1"/>
</dbReference>
<dbReference type="Proteomes" id="UP000315303">
    <property type="component" value="Unassembled WGS sequence"/>
</dbReference>
<accession>A0A502KSI1</accession>
<dbReference type="InterPro" id="IPR000653">
    <property type="entry name" value="DegT/StrS_aminotransferase"/>
</dbReference>
<dbReference type="Gene3D" id="3.90.1150.10">
    <property type="entry name" value="Aspartate Aminotransferase, domain 1"/>
    <property type="match status" value="1"/>
</dbReference>
<organism evidence="6 7">
    <name type="scientific">Litorilituus lipolyticus</name>
    <dbReference type="NCBI Taxonomy" id="2491017"/>
    <lineage>
        <taxon>Bacteria</taxon>
        <taxon>Pseudomonadati</taxon>
        <taxon>Pseudomonadota</taxon>
        <taxon>Gammaproteobacteria</taxon>
        <taxon>Alteromonadales</taxon>
        <taxon>Colwelliaceae</taxon>
        <taxon>Litorilituus</taxon>
    </lineage>
</organism>
<keyword evidence="1 4" id="KW-0663">Pyridoxal phosphate</keyword>
<comment type="caution">
    <text evidence="6">The sequence shown here is derived from an EMBL/GenBank/DDBJ whole genome shotgun (WGS) entry which is preliminary data.</text>
</comment>